<gene>
    <name evidence="5" type="ORF">CFK37_18860</name>
</gene>
<dbReference type="InterPro" id="IPR050763">
    <property type="entry name" value="ABC_transporter_ATP-binding"/>
</dbReference>
<dbReference type="Gene3D" id="3.40.50.300">
    <property type="entry name" value="P-loop containing nucleotide triphosphate hydrolases"/>
    <property type="match status" value="1"/>
</dbReference>
<sequence length="309" mass="34616">MSDAVTIKNVTKMFGKTLAVNNVSFSIEEGSTVAILGPNGAGKTTAISMMLGLIDPTEGHVQLFDKDPKEIEVRKRIGAMLQEVSVVDKLKVREIIALFRSYYPNPLSMKELIDLTGLSNDDLNKWADKLSGGQSRRVGFALALAGNPDLIFFDEPTVGLDISARRLFWEKVDLLKANGKTVIFTTHYLQEADDVAERIILFHHGDIIADGKPDDIKRKLTGRNVSFRTNDEDAISKLQELPMVTGHYEKSNRHYLISEDTDAVLAAIFQQRMDVKDIWLEQGRLEEAFEQLTAEPREVGQRERNNDAV</sequence>
<organism evidence="5 6">
    <name type="scientific">Virgibacillus phasianinus</name>
    <dbReference type="NCBI Taxonomy" id="2017483"/>
    <lineage>
        <taxon>Bacteria</taxon>
        <taxon>Bacillati</taxon>
        <taxon>Bacillota</taxon>
        <taxon>Bacilli</taxon>
        <taxon>Bacillales</taxon>
        <taxon>Bacillaceae</taxon>
        <taxon>Virgibacillus</taxon>
    </lineage>
</organism>
<dbReference type="PANTHER" id="PTHR42711">
    <property type="entry name" value="ABC TRANSPORTER ATP-BINDING PROTEIN"/>
    <property type="match status" value="1"/>
</dbReference>
<accession>A0A220U7F3</accession>
<evidence type="ECO:0000259" key="4">
    <source>
        <dbReference type="PROSITE" id="PS50893"/>
    </source>
</evidence>
<dbReference type="Proteomes" id="UP000198312">
    <property type="component" value="Chromosome"/>
</dbReference>
<name>A0A220U7F3_9BACI</name>
<dbReference type="SMART" id="SM00382">
    <property type="entry name" value="AAA"/>
    <property type="match status" value="1"/>
</dbReference>
<dbReference type="GO" id="GO:0016887">
    <property type="term" value="F:ATP hydrolysis activity"/>
    <property type="evidence" value="ECO:0007669"/>
    <property type="project" value="InterPro"/>
</dbReference>
<dbReference type="FunFam" id="3.40.50.300:FF:001548">
    <property type="entry name" value="ABC efflux transporter ATP-binding protein"/>
    <property type="match status" value="1"/>
</dbReference>
<dbReference type="EMBL" id="CP022315">
    <property type="protein sequence ID" value="ASK64069.1"/>
    <property type="molecule type" value="Genomic_DNA"/>
</dbReference>
<dbReference type="PROSITE" id="PS50893">
    <property type="entry name" value="ABC_TRANSPORTER_2"/>
    <property type="match status" value="1"/>
</dbReference>
<dbReference type="InterPro" id="IPR017871">
    <property type="entry name" value="ABC_transporter-like_CS"/>
</dbReference>
<keyword evidence="2" id="KW-0547">Nucleotide-binding</keyword>
<dbReference type="SUPFAM" id="SSF52540">
    <property type="entry name" value="P-loop containing nucleoside triphosphate hydrolases"/>
    <property type="match status" value="1"/>
</dbReference>
<dbReference type="RefSeq" id="WP_089063327.1">
    <property type="nucleotide sequence ID" value="NZ_CP022315.1"/>
</dbReference>
<dbReference type="PANTHER" id="PTHR42711:SF17">
    <property type="entry name" value="ABC TRANSPORTER ATP-BINDING PROTEIN"/>
    <property type="match status" value="1"/>
</dbReference>
<dbReference type="CDD" id="cd03230">
    <property type="entry name" value="ABC_DR_subfamily_A"/>
    <property type="match status" value="1"/>
</dbReference>
<dbReference type="KEGG" id="vil:CFK37_18860"/>
<dbReference type="InterPro" id="IPR027417">
    <property type="entry name" value="P-loop_NTPase"/>
</dbReference>
<evidence type="ECO:0000313" key="5">
    <source>
        <dbReference type="EMBL" id="ASK64069.1"/>
    </source>
</evidence>
<dbReference type="InterPro" id="IPR003439">
    <property type="entry name" value="ABC_transporter-like_ATP-bd"/>
</dbReference>
<keyword evidence="1" id="KW-0813">Transport</keyword>
<dbReference type="PROSITE" id="PS00211">
    <property type="entry name" value="ABC_TRANSPORTER_1"/>
    <property type="match status" value="1"/>
</dbReference>
<dbReference type="OrthoDB" id="9804819at2"/>
<dbReference type="AlphaFoldDB" id="A0A220U7F3"/>
<evidence type="ECO:0000256" key="3">
    <source>
        <dbReference type="ARBA" id="ARBA00022840"/>
    </source>
</evidence>
<evidence type="ECO:0000313" key="6">
    <source>
        <dbReference type="Proteomes" id="UP000198312"/>
    </source>
</evidence>
<protein>
    <submittedName>
        <fullName evidence="5">ABC transporter ATP-binding protein</fullName>
    </submittedName>
</protein>
<proteinExistence type="predicted"/>
<keyword evidence="3 5" id="KW-0067">ATP-binding</keyword>
<dbReference type="Pfam" id="PF00005">
    <property type="entry name" value="ABC_tran"/>
    <property type="match status" value="1"/>
</dbReference>
<feature type="domain" description="ABC transporter" evidence="4">
    <location>
        <begin position="5"/>
        <end position="229"/>
    </location>
</feature>
<keyword evidence="6" id="KW-1185">Reference proteome</keyword>
<dbReference type="GO" id="GO:0005524">
    <property type="term" value="F:ATP binding"/>
    <property type="evidence" value="ECO:0007669"/>
    <property type="project" value="UniProtKB-KW"/>
</dbReference>
<dbReference type="InterPro" id="IPR003593">
    <property type="entry name" value="AAA+_ATPase"/>
</dbReference>
<evidence type="ECO:0000256" key="1">
    <source>
        <dbReference type="ARBA" id="ARBA00022448"/>
    </source>
</evidence>
<reference evidence="5 6" key="1">
    <citation type="submission" date="2017-07" db="EMBL/GenBank/DDBJ databases">
        <title>Virgibacillus sp. LM2416.</title>
        <authorList>
            <person name="Tak E.J."/>
            <person name="Bae J.-W."/>
        </authorList>
    </citation>
    <scope>NUCLEOTIDE SEQUENCE [LARGE SCALE GENOMIC DNA]</scope>
    <source>
        <strain evidence="5 6">LM2416</strain>
    </source>
</reference>
<evidence type="ECO:0000256" key="2">
    <source>
        <dbReference type="ARBA" id="ARBA00022741"/>
    </source>
</evidence>